<feature type="coiled-coil region" evidence="1">
    <location>
        <begin position="571"/>
        <end position="598"/>
    </location>
</feature>
<feature type="coiled-coil region" evidence="1">
    <location>
        <begin position="452"/>
        <end position="525"/>
    </location>
</feature>
<evidence type="ECO:0000256" key="1">
    <source>
        <dbReference type="SAM" id="Coils"/>
    </source>
</evidence>
<name>A0A5N5SYC4_9CRUS</name>
<feature type="domain" description="GRIP" evidence="3">
    <location>
        <begin position="612"/>
        <end position="660"/>
    </location>
</feature>
<dbReference type="OrthoDB" id="5807119at2759"/>
<accession>A0A5N5SYC4</accession>
<dbReference type="PROSITE" id="PS50913">
    <property type="entry name" value="GRIP"/>
    <property type="match status" value="1"/>
</dbReference>
<feature type="compositionally biased region" description="Polar residues" evidence="2">
    <location>
        <begin position="360"/>
        <end position="375"/>
    </location>
</feature>
<evidence type="ECO:0000256" key="2">
    <source>
        <dbReference type="SAM" id="MobiDB-lite"/>
    </source>
</evidence>
<protein>
    <recommendedName>
        <fullName evidence="3">GRIP domain-containing protein</fullName>
    </recommendedName>
</protein>
<organism evidence="4 5">
    <name type="scientific">Armadillidium nasatum</name>
    <dbReference type="NCBI Taxonomy" id="96803"/>
    <lineage>
        <taxon>Eukaryota</taxon>
        <taxon>Metazoa</taxon>
        <taxon>Ecdysozoa</taxon>
        <taxon>Arthropoda</taxon>
        <taxon>Crustacea</taxon>
        <taxon>Multicrustacea</taxon>
        <taxon>Malacostraca</taxon>
        <taxon>Eumalacostraca</taxon>
        <taxon>Peracarida</taxon>
        <taxon>Isopoda</taxon>
        <taxon>Oniscidea</taxon>
        <taxon>Crinocheta</taxon>
        <taxon>Armadillidiidae</taxon>
        <taxon>Armadillidium</taxon>
    </lineage>
</organism>
<feature type="region of interest" description="Disordered" evidence="2">
    <location>
        <begin position="84"/>
        <end position="112"/>
    </location>
</feature>
<proteinExistence type="predicted"/>
<keyword evidence="1" id="KW-0175">Coiled coil</keyword>
<reference evidence="4 5" key="1">
    <citation type="journal article" date="2019" name="PLoS Biol.">
        <title>Sex chromosomes control vertical transmission of feminizing Wolbachia symbionts in an isopod.</title>
        <authorList>
            <person name="Becking T."/>
            <person name="Chebbi M.A."/>
            <person name="Giraud I."/>
            <person name="Moumen B."/>
            <person name="Laverre T."/>
            <person name="Caubet Y."/>
            <person name="Peccoud J."/>
            <person name="Gilbert C."/>
            <person name="Cordaux R."/>
        </authorList>
    </citation>
    <scope>NUCLEOTIDE SEQUENCE [LARGE SCALE GENOMIC DNA]</scope>
    <source>
        <strain evidence="4">ANa2</strain>
        <tissue evidence="4">Whole body excluding digestive tract and cuticle</tissue>
    </source>
</reference>
<feature type="region of interest" description="Disordered" evidence="2">
    <location>
        <begin position="1"/>
        <end position="54"/>
    </location>
</feature>
<evidence type="ECO:0000259" key="3">
    <source>
        <dbReference type="PROSITE" id="PS50913"/>
    </source>
</evidence>
<evidence type="ECO:0000313" key="5">
    <source>
        <dbReference type="Proteomes" id="UP000326759"/>
    </source>
</evidence>
<evidence type="ECO:0000313" key="4">
    <source>
        <dbReference type="EMBL" id="KAB7499211.1"/>
    </source>
</evidence>
<feature type="compositionally biased region" description="Low complexity" evidence="2">
    <location>
        <begin position="17"/>
        <end position="28"/>
    </location>
</feature>
<dbReference type="EMBL" id="SEYY01018570">
    <property type="protein sequence ID" value="KAB7499211.1"/>
    <property type="molecule type" value="Genomic_DNA"/>
</dbReference>
<feature type="compositionally biased region" description="Basic and acidic residues" evidence="2">
    <location>
        <begin position="341"/>
        <end position="359"/>
    </location>
</feature>
<gene>
    <name evidence="4" type="ORF">Anas_04096</name>
</gene>
<feature type="coiled-coil region" evidence="1">
    <location>
        <begin position="246"/>
        <end position="287"/>
    </location>
</feature>
<feature type="region of interest" description="Disordered" evidence="2">
    <location>
        <begin position="128"/>
        <end position="174"/>
    </location>
</feature>
<feature type="compositionally biased region" description="Polar residues" evidence="2">
    <location>
        <begin position="155"/>
        <end position="165"/>
    </location>
</feature>
<feature type="region of interest" description="Disordered" evidence="2">
    <location>
        <begin position="314"/>
        <end position="377"/>
    </location>
</feature>
<feature type="compositionally biased region" description="Polar residues" evidence="2">
    <location>
        <begin position="91"/>
        <end position="100"/>
    </location>
</feature>
<dbReference type="AlphaFoldDB" id="A0A5N5SYC4"/>
<dbReference type="InterPro" id="IPR000237">
    <property type="entry name" value="GRIP_dom"/>
</dbReference>
<dbReference type="Proteomes" id="UP000326759">
    <property type="component" value="Unassembled WGS sequence"/>
</dbReference>
<keyword evidence="5" id="KW-1185">Reference proteome</keyword>
<sequence>MSSISSECMGAVEERASSSMSTTSSKASRIPRLNRSKSLRERPQRLSLESALPLKTLSRNEFSKPCQKLSSPFGLYRSASFATTRGMKDVSSGTQGQNSVPPTPELKRKFPNYGSSYVSPYSKKSIAAERKSQSFSAPSTKEKDPHSFYSPQVPRRSTSISSRYTPLQHMSPINSGKEVISNSHEEEDNISERSFGSACSAPSFDLVSGIKSSGLINFWNRDGLSRNIIHCSHAYDHDPDDYLTPTQRAARKIKELQGQLKRARREISEKDQKISMLTRELVQLRMKNAEDQTCDSTTEIKSDKESLVKEINHNHSEPQKPSSPLSYIPSCLTPSSDENEQELKSVKEKKTCKKNESNKGELNTATNALRNSPASASLGDSEFGDLIRSLADSGNYEDLPSPCLSSRDSLDSGIPALRKIIASLCASDGERDNAMVWASVCAAEEGIKAGWSRRLEQLKSNHMEEYHELKERHNDKVEMLLSKLSDANLKYFELRPLYDKAQEKCRYLERDVARLKDELRESEIRHQKIYLQMYLKGQQSAKLEENKFYTKEKKSNLRENLNLEGSNQNMVLTLMKQLAQSENEIEELRTLHSEKQQTRNGRRPSFVNRREEIDPEITLQFLKSAIYYFLTDKDNAQGHLRAIESILGYSSVERGKIDKHVRI</sequence>
<comment type="caution">
    <text evidence="4">The sequence shown here is derived from an EMBL/GenBank/DDBJ whole genome shotgun (WGS) entry which is preliminary data.</text>
</comment>